<feature type="domain" description="Tudor" evidence="2">
    <location>
        <begin position="47"/>
        <end position="107"/>
    </location>
</feature>
<name>A0A8D9E3D0_9HEMI</name>
<sequence>MIPVKIIHICSAGNYVLIRNHPDLTGSVEEVKHLLNTHQFHDQDQFVPEVNQTVAVYSASDKQWLRAVVLNVDLTQRICLIRYTEFGCTDTVTLLAVHPVPLDLDVATIPAQTLDVTLCDVFPVEKSFSGHYMQLLRWPNEPASYIRDKYLLNGTSNIIYDHKLSIRGQNFGKLWLVKSNGKRFSLGERLVTLGRAIASNQWLHQVQEMHEEAFIGLTRGNGMFPRKIILECYRRRQQRLGRPRHGRSLSEQRGNLESRQSLELNTEQAPDNKTSIPRRSKSLAQPAMNTERDRERGVHNRFGSTSNRDDTSSRYDSKHTLNFFFF</sequence>
<dbReference type="EMBL" id="HBUF01405118">
    <property type="protein sequence ID" value="CAG6737864.1"/>
    <property type="molecule type" value="Transcribed_RNA"/>
</dbReference>
<feature type="compositionally biased region" description="Polar residues" evidence="1">
    <location>
        <begin position="257"/>
        <end position="275"/>
    </location>
</feature>
<accession>A0A8D9E3D0</accession>
<protein>
    <recommendedName>
        <fullName evidence="2">Tudor domain-containing protein</fullName>
    </recommendedName>
</protein>
<evidence type="ECO:0000256" key="1">
    <source>
        <dbReference type="SAM" id="MobiDB-lite"/>
    </source>
</evidence>
<dbReference type="EMBL" id="HBUF01405119">
    <property type="protein sequence ID" value="CAG6737865.1"/>
    <property type="molecule type" value="Transcribed_RNA"/>
</dbReference>
<evidence type="ECO:0000259" key="2">
    <source>
        <dbReference type="PROSITE" id="PS50304"/>
    </source>
</evidence>
<reference evidence="3" key="1">
    <citation type="submission" date="2021-05" db="EMBL/GenBank/DDBJ databases">
        <authorList>
            <person name="Alioto T."/>
            <person name="Alioto T."/>
            <person name="Gomez Garrido J."/>
        </authorList>
    </citation>
    <scope>NUCLEOTIDE SEQUENCE</scope>
</reference>
<dbReference type="Gene3D" id="2.30.30.140">
    <property type="match status" value="1"/>
</dbReference>
<organism evidence="3">
    <name type="scientific">Cacopsylla melanoneura</name>
    <dbReference type="NCBI Taxonomy" id="428564"/>
    <lineage>
        <taxon>Eukaryota</taxon>
        <taxon>Metazoa</taxon>
        <taxon>Ecdysozoa</taxon>
        <taxon>Arthropoda</taxon>
        <taxon>Hexapoda</taxon>
        <taxon>Insecta</taxon>
        <taxon>Pterygota</taxon>
        <taxon>Neoptera</taxon>
        <taxon>Paraneoptera</taxon>
        <taxon>Hemiptera</taxon>
        <taxon>Sternorrhyncha</taxon>
        <taxon>Psylloidea</taxon>
        <taxon>Psyllidae</taxon>
        <taxon>Psyllinae</taxon>
        <taxon>Cacopsylla</taxon>
    </lineage>
</organism>
<dbReference type="Pfam" id="PF00567">
    <property type="entry name" value="TUDOR"/>
    <property type="match status" value="1"/>
</dbReference>
<feature type="region of interest" description="Disordered" evidence="1">
    <location>
        <begin position="240"/>
        <end position="314"/>
    </location>
</feature>
<proteinExistence type="predicted"/>
<dbReference type="PROSITE" id="PS50304">
    <property type="entry name" value="TUDOR"/>
    <property type="match status" value="1"/>
</dbReference>
<evidence type="ECO:0000313" key="3">
    <source>
        <dbReference type="EMBL" id="CAG6737864.1"/>
    </source>
</evidence>
<dbReference type="SUPFAM" id="SSF63748">
    <property type="entry name" value="Tudor/PWWP/MBT"/>
    <property type="match status" value="1"/>
</dbReference>
<dbReference type="InterPro" id="IPR002999">
    <property type="entry name" value="Tudor"/>
</dbReference>
<dbReference type="AlphaFoldDB" id="A0A8D9E3D0"/>